<dbReference type="GeneID" id="57876147"/>
<keyword evidence="3" id="KW-1185">Reference proteome</keyword>
<dbReference type="KEGG" id="xal:XALC_0827"/>
<gene>
    <name evidence="2" type="ordered locus">XALc_0827</name>
</gene>
<dbReference type="RefSeq" id="WP_012915355.1">
    <property type="nucleotide sequence ID" value="NC_013722.1"/>
</dbReference>
<organism evidence="2 3">
    <name type="scientific">Xanthomonas albilineans (strain GPE PC73 / CFBP 7063)</name>
    <dbReference type="NCBI Taxonomy" id="380358"/>
    <lineage>
        <taxon>Bacteria</taxon>
        <taxon>Pseudomonadati</taxon>
        <taxon>Pseudomonadota</taxon>
        <taxon>Gammaproteobacteria</taxon>
        <taxon>Lysobacterales</taxon>
        <taxon>Lysobacteraceae</taxon>
        <taxon>Xanthomonas</taxon>
    </lineage>
</organism>
<dbReference type="PATRIC" id="fig|29447.3.peg.828"/>
<dbReference type="Proteomes" id="UP000001890">
    <property type="component" value="Chromosome"/>
</dbReference>
<dbReference type="EMBL" id="FP565176">
    <property type="protein sequence ID" value="CBA15345.1"/>
    <property type="molecule type" value="Genomic_DNA"/>
</dbReference>
<feature type="chain" id="PRO_5003036985" description="BON domain-containing protein" evidence="1">
    <location>
        <begin position="24"/>
        <end position="119"/>
    </location>
</feature>
<reference evidence="2 3" key="1">
    <citation type="journal article" date="2009" name="BMC Genomics">
        <title>The complete genome sequence of Xanthomonas albilineans provides new insights into the reductive genome evolution of the xylem-limited Xanthomonadaceae.</title>
        <authorList>
            <person name="Pieretti I."/>
            <person name="Royer M."/>
            <person name="Barbe V."/>
            <person name="Carrere S."/>
            <person name="Koebnik R."/>
            <person name="Cociancich S."/>
            <person name="Couloux A."/>
            <person name="Darrasse A."/>
            <person name="Gouzy J."/>
            <person name="Jacques M.A."/>
            <person name="Lauber E."/>
            <person name="Manceau C."/>
            <person name="Mangenot S."/>
            <person name="Poussier S."/>
            <person name="Segurens B."/>
            <person name="Szurek B."/>
            <person name="Verdier V."/>
            <person name="Arlat M."/>
            <person name="Rott P."/>
        </authorList>
    </citation>
    <scope>NUCLEOTIDE SEQUENCE [LARGE SCALE GENOMIC DNA]</scope>
    <source>
        <strain evidence="3">GPE PC73 / CFBP 7063</strain>
    </source>
</reference>
<proteinExistence type="predicted"/>
<dbReference type="AlphaFoldDB" id="D2UCY2"/>
<evidence type="ECO:0000313" key="2">
    <source>
        <dbReference type="EMBL" id="CBA15345.1"/>
    </source>
</evidence>
<dbReference type="STRING" id="380358.XALC_0827"/>
<name>D2UCY2_XANAP</name>
<accession>D2UCY2</accession>
<evidence type="ECO:0000313" key="3">
    <source>
        <dbReference type="Proteomes" id="UP000001890"/>
    </source>
</evidence>
<evidence type="ECO:0000256" key="1">
    <source>
        <dbReference type="SAM" id="SignalP"/>
    </source>
</evidence>
<protein>
    <recommendedName>
        <fullName evidence="4">BON domain-containing protein</fullName>
    </recommendedName>
</protein>
<feature type="signal peptide" evidence="1">
    <location>
        <begin position="1"/>
        <end position="23"/>
    </location>
</feature>
<sequence length="119" mass="12254">MTTFTARTLRNAAPVACVAYVFAADPPISAGKNHGSMGECDSVRHVGAAERDTEAKADWRATKEASATSVKVDSANAAVKCSGLVKTKMQHDQAVSEAKMSGVGRTVVASGLKIGAVMS</sequence>
<evidence type="ECO:0008006" key="4">
    <source>
        <dbReference type="Google" id="ProtNLM"/>
    </source>
</evidence>
<keyword evidence="1" id="KW-0732">Signal</keyword>